<dbReference type="EMBL" id="AGTR01000084">
    <property type="protein sequence ID" value="EHJ02990.1"/>
    <property type="molecule type" value="Genomic_DNA"/>
</dbReference>
<protein>
    <submittedName>
        <fullName evidence="1">Uncharacterized protein</fullName>
    </submittedName>
</protein>
<accession>G6YXC8</accession>
<dbReference type="AlphaFoldDB" id="G6YXC8"/>
<organism evidence="1 2">
    <name type="scientific">Marinobacter manganoxydans MnI7-9</name>
    <dbReference type="NCBI Taxonomy" id="1094979"/>
    <lineage>
        <taxon>Bacteria</taxon>
        <taxon>Pseudomonadati</taxon>
        <taxon>Pseudomonadota</taxon>
        <taxon>Gammaproteobacteria</taxon>
        <taxon>Pseudomonadales</taxon>
        <taxon>Marinobacteraceae</taxon>
        <taxon>Marinobacter</taxon>
    </lineage>
</organism>
<sequence length="49" mass="5053">MGTPALAAMAQGHRAERAIVFETDIATQATTGVHGPGLTASGHWLSHAR</sequence>
<gene>
    <name evidence="1" type="ORF">KYE_17993</name>
</gene>
<evidence type="ECO:0000313" key="1">
    <source>
        <dbReference type="EMBL" id="EHJ02990.1"/>
    </source>
</evidence>
<reference evidence="1 2" key="1">
    <citation type="journal article" date="2012" name="J. Bacteriol.">
        <title>Genome sequence of deep-sea manganese-oxidizing bacterium Marinobacter manganoxydans MnI7-9.</title>
        <authorList>
            <person name="Wang H."/>
            <person name="Li H."/>
            <person name="Shao Z."/>
            <person name="Liao S."/>
            <person name="Johnstone L."/>
            <person name="Rensing C."/>
            <person name="Wang G."/>
        </authorList>
    </citation>
    <scope>NUCLEOTIDE SEQUENCE [LARGE SCALE GENOMIC DNA]</scope>
    <source>
        <strain evidence="1 2">MnI7-9</strain>
    </source>
</reference>
<proteinExistence type="predicted"/>
<name>G6YXC8_9GAMM</name>
<evidence type="ECO:0000313" key="2">
    <source>
        <dbReference type="Proteomes" id="UP000003208"/>
    </source>
</evidence>
<dbReference type="Proteomes" id="UP000003208">
    <property type="component" value="Unassembled WGS sequence"/>
</dbReference>
<keyword evidence="2" id="KW-1185">Reference proteome</keyword>